<dbReference type="RefSeq" id="WP_343756844.1">
    <property type="nucleotide sequence ID" value="NZ_BAAACW010000164.1"/>
</dbReference>
<organism evidence="1 2">
    <name type="scientific">Alkalibacterium iburiense</name>
    <dbReference type="NCBI Taxonomy" id="290589"/>
    <lineage>
        <taxon>Bacteria</taxon>
        <taxon>Bacillati</taxon>
        <taxon>Bacillota</taxon>
        <taxon>Bacilli</taxon>
        <taxon>Lactobacillales</taxon>
        <taxon>Carnobacteriaceae</taxon>
        <taxon>Alkalibacterium</taxon>
    </lineage>
</organism>
<dbReference type="PANTHER" id="PTHR43329">
    <property type="entry name" value="EPOXIDE HYDROLASE"/>
    <property type="match status" value="1"/>
</dbReference>
<keyword evidence="2" id="KW-1185">Reference proteome</keyword>
<protein>
    <recommendedName>
        <fullName evidence="3">AB hydrolase-1 domain-containing protein</fullName>
    </recommendedName>
</protein>
<evidence type="ECO:0000313" key="2">
    <source>
        <dbReference type="Proteomes" id="UP001501166"/>
    </source>
</evidence>
<proteinExistence type="predicted"/>
<accession>A0ABN0XS48</accession>
<name>A0ABN0XS48_9LACT</name>
<dbReference type="SUPFAM" id="SSF53474">
    <property type="entry name" value="alpha/beta-Hydrolases"/>
    <property type="match status" value="1"/>
</dbReference>
<dbReference type="InterPro" id="IPR029058">
    <property type="entry name" value="AB_hydrolase_fold"/>
</dbReference>
<dbReference type="EMBL" id="BAAACW010000164">
    <property type="protein sequence ID" value="GAA0371377.1"/>
    <property type="molecule type" value="Genomic_DNA"/>
</dbReference>
<reference evidence="1 2" key="1">
    <citation type="journal article" date="2019" name="Int. J. Syst. Evol. Microbiol.">
        <title>The Global Catalogue of Microorganisms (GCM) 10K type strain sequencing project: providing services to taxonomists for standard genome sequencing and annotation.</title>
        <authorList>
            <consortium name="The Broad Institute Genomics Platform"/>
            <consortium name="The Broad Institute Genome Sequencing Center for Infectious Disease"/>
            <person name="Wu L."/>
            <person name="Ma J."/>
        </authorList>
    </citation>
    <scope>NUCLEOTIDE SEQUENCE [LARGE SCALE GENOMIC DNA]</scope>
    <source>
        <strain evidence="1 2">JCM 12662</strain>
    </source>
</reference>
<evidence type="ECO:0008006" key="3">
    <source>
        <dbReference type="Google" id="ProtNLM"/>
    </source>
</evidence>
<gene>
    <name evidence="1" type="ORF">GCM10008932_23310</name>
</gene>
<dbReference type="Gene3D" id="3.40.50.1820">
    <property type="entry name" value="alpha/beta hydrolase"/>
    <property type="match status" value="1"/>
</dbReference>
<dbReference type="Proteomes" id="UP001501166">
    <property type="component" value="Unassembled WGS sequence"/>
</dbReference>
<evidence type="ECO:0000313" key="1">
    <source>
        <dbReference type="EMBL" id="GAA0371377.1"/>
    </source>
</evidence>
<comment type="caution">
    <text evidence="1">The sequence shown here is derived from an EMBL/GenBank/DDBJ whole genome shotgun (WGS) entry which is preliminary data.</text>
</comment>
<sequence>MAREYAHLLDQVVILNAPHERAMPTHLIKHLTQLVRSSYGVFFQLRGLPEKLISLSNWKVGITMLESSSLTHAFSEEDLKLYRQAWSKPNAMKAMINWYRANMKSMTRPDLPAKVALPTLLIWGAQDQFLGKELAGKSSQFIEEGRLVFLENGTHWVHLEEADKVNALIAKFI</sequence>